<proteinExistence type="predicted"/>
<comment type="caution">
    <text evidence="1">The sequence shown here is derived from an EMBL/GenBank/DDBJ whole genome shotgun (WGS) entry which is preliminary data.</text>
</comment>
<accession>A0A6B0R0E5</accession>
<dbReference type="EMBL" id="VBQZ03000012">
    <property type="protein sequence ID" value="MXQ82391.1"/>
    <property type="molecule type" value="Genomic_DNA"/>
</dbReference>
<evidence type="ECO:0000313" key="1">
    <source>
        <dbReference type="EMBL" id="MXQ82391.1"/>
    </source>
</evidence>
<dbReference type="Proteomes" id="UP000322234">
    <property type="component" value="Unassembled WGS sequence"/>
</dbReference>
<reference evidence="1" key="1">
    <citation type="submission" date="2019-10" db="EMBL/GenBank/DDBJ databases">
        <title>The sequence and de novo assembly of the wild yak genome.</title>
        <authorList>
            <person name="Liu Y."/>
        </authorList>
    </citation>
    <scope>NUCLEOTIDE SEQUENCE [LARGE SCALE GENOMIC DNA]</scope>
    <source>
        <strain evidence="1">WY2019</strain>
    </source>
</reference>
<sequence length="212" mass="24320">MGTSNEVGKGVKCYDLIGQIKSLPKVKLDFTNLFPVTYSKMPVYYQNFVPPDSFVLWLPLDCTFWHPLEDPEVHMLDMNLELWLLQRSQSDHVSTEDLLLTLFAYHLRGQLQAMGMNNAVYTSFSKTVLYTNYIFDGKTEVTQVFKSNHFLLKISIVGKWNYKNQEGALSQRIAKNNQIDKAADSRDLAYSFTPILKIPTGNFKGPQRIVKP</sequence>
<protein>
    <submittedName>
        <fullName evidence="1">Uncharacterized protein</fullName>
    </submittedName>
</protein>
<organism evidence="1 2">
    <name type="scientific">Bos mutus</name>
    <name type="common">wild yak</name>
    <dbReference type="NCBI Taxonomy" id="72004"/>
    <lineage>
        <taxon>Eukaryota</taxon>
        <taxon>Metazoa</taxon>
        <taxon>Chordata</taxon>
        <taxon>Craniata</taxon>
        <taxon>Vertebrata</taxon>
        <taxon>Euteleostomi</taxon>
        <taxon>Mammalia</taxon>
        <taxon>Eutheria</taxon>
        <taxon>Laurasiatheria</taxon>
        <taxon>Artiodactyla</taxon>
        <taxon>Ruminantia</taxon>
        <taxon>Pecora</taxon>
        <taxon>Bovidae</taxon>
        <taxon>Bovinae</taxon>
        <taxon>Bos</taxon>
    </lineage>
</organism>
<gene>
    <name evidence="1" type="ORF">E5288_WYG010873</name>
</gene>
<name>A0A6B0R0E5_9CETA</name>
<keyword evidence="2" id="KW-1185">Reference proteome</keyword>
<dbReference type="AlphaFoldDB" id="A0A6B0R0E5"/>
<evidence type="ECO:0000313" key="2">
    <source>
        <dbReference type="Proteomes" id="UP000322234"/>
    </source>
</evidence>